<feature type="transmembrane region" description="Helical" evidence="1">
    <location>
        <begin position="18"/>
        <end position="36"/>
    </location>
</feature>
<evidence type="ECO:0000313" key="3">
    <source>
        <dbReference type="Proteomes" id="UP000185841"/>
    </source>
</evidence>
<dbReference type="Proteomes" id="UP000185841">
    <property type="component" value="Unassembled WGS sequence"/>
</dbReference>
<dbReference type="RefSeq" id="WP_076425077.1">
    <property type="nucleotide sequence ID" value="NZ_FTMP01000002.1"/>
</dbReference>
<evidence type="ECO:0000313" key="2">
    <source>
        <dbReference type="EMBL" id="SIQ12408.1"/>
    </source>
</evidence>
<feature type="transmembrane region" description="Helical" evidence="1">
    <location>
        <begin position="42"/>
        <end position="65"/>
    </location>
</feature>
<organism evidence="2 3">
    <name type="scientific">Aquipseudomonas alcaligenes</name>
    <name type="common">Pseudomonas alcaligenes</name>
    <dbReference type="NCBI Taxonomy" id="43263"/>
    <lineage>
        <taxon>Bacteria</taxon>
        <taxon>Pseudomonadati</taxon>
        <taxon>Pseudomonadota</taxon>
        <taxon>Gammaproteobacteria</taxon>
        <taxon>Pseudomonadales</taxon>
        <taxon>Pseudomonadaceae</taxon>
        <taxon>Aquipseudomonas</taxon>
    </lineage>
</organism>
<keyword evidence="1" id="KW-1133">Transmembrane helix</keyword>
<reference evidence="2 3" key="1">
    <citation type="submission" date="2017-01" db="EMBL/GenBank/DDBJ databases">
        <authorList>
            <person name="Mah S.A."/>
            <person name="Swanson W.J."/>
            <person name="Moy G.W."/>
            <person name="Vacquier V.D."/>
        </authorList>
    </citation>
    <scope>NUCLEOTIDE SEQUENCE [LARGE SCALE GENOMIC DNA]</scope>
    <source>
        <strain evidence="2 3">RU36E</strain>
    </source>
</reference>
<sequence length="85" mass="9099">MIEYLSCPKNLLRVSTQLLLAGLALLLIGVGVAYGLDSRLSIATQVAAHSAVILGPSLLKIGYVMRLLAQHLQRKVGWEHCCASA</sequence>
<keyword evidence="1" id="KW-0812">Transmembrane</keyword>
<proteinExistence type="predicted"/>
<accession>A0A1N6Q721</accession>
<keyword evidence="1" id="KW-0472">Membrane</keyword>
<evidence type="ECO:0008006" key="4">
    <source>
        <dbReference type="Google" id="ProtNLM"/>
    </source>
</evidence>
<dbReference type="AlphaFoldDB" id="A0A1N6Q721"/>
<gene>
    <name evidence="2" type="ORF">SAMN05878282_102268</name>
</gene>
<protein>
    <recommendedName>
        <fullName evidence="4">Transmembrane sensor/regulator PpyR</fullName>
    </recommendedName>
</protein>
<evidence type="ECO:0000256" key="1">
    <source>
        <dbReference type="SAM" id="Phobius"/>
    </source>
</evidence>
<name>A0A1N6Q721_AQUAC</name>
<dbReference type="EMBL" id="FTMP01000002">
    <property type="protein sequence ID" value="SIQ12408.1"/>
    <property type="molecule type" value="Genomic_DNA"/>
</dbReference>